<dbReference type="InterPro" id="IPR039266">
    <property type="entry name" value="EN-1/SPM"/>
</dbReference>
<reference evidence="2" key="1">
    <citation type="journal article" date="2013" name="Nature">
        <title>Draft genome of the wheat A-genome progenitor Triticum urartu.</title>
        <authorList>
            <person name="Ling H.Q."/>
            <person name="Zhao S."/>
            <person name="Liu D."/>
            <person name="Wang J."/>
            <person name="Sun H."/>
            <person name="Zhang C."/>
            <person name="Fan H."/>
            <person name="Li D."/>
            <person name="Dong L."/>
            <person name="Tao Y."/>
            <person name="Gao C."/>
            <person name="Wu H."/>
            <person name="Li Y."/>
            <person name="Cui Y."/>
            <person name="Guo X."/>
            <person name="Zheng S."/>
            <person name="Wang B."/>
            <person name="Yu K."/>
            <person name="Liang Q."/>
            <person name="Yang W."/>
            <person name="Lou X."/>
            <person name="Chen J."/>
            <person name="Feng M."/>
            <person name="Jian J."/>
            <person name="Zhang X."/>
            <person name="Luo G."/>
            <person name="Jiang Y."/>
            <person name="Liu J."/>
            <person name="Wang Z."/>
            <person name="Sha Y."/>
            <person name="Zhang B."/>
            <person name="Wu H."/>
            <person name="Tang D."/>
            <person name="Shen Q."/>
            <person name="Xue P."/>
            <person name="Zou S."/>
            <person name="Wang X."/>
            <person name="Liu X."/>
            <person name="Wang F."/>
            <person name="Yang Y."/>
            <person name="An X."/>
            <person name="Dong Z."/>
            <person name="Zhang K."/>
            <person name="Zhang X."/>
            <person name="Luo M.C."/>
            <person name="Dvorak J."/>
            <person name="Tong Y."/>
            <person name="Wang J."/>
            <person name="Yang H."/>
            <person name="Li Z."/>
            <person name="Wang D."/>
            <person name="Zhang A."/>
            <person name="Wang J."/>
        </authorList>
    </citation>
    <scope>NUCLEOTIDE SEQUENCE</scope>
    <source>
        <strain evidence="2">cv. G1812</strain>
    </source>
</reference>
<dbReference type="Pfam" id="PF03004">
    <property type="entry name" value="Transposase_24"/>
    <property type="match status" value="1"/>
</dbReference>
<dbReference type="PANTHER" id="PTHR33157">
    <property type="entry name" value="AUTONOMOUS TRANSPOSABLE ELEMENT EN-1 MOSAIC PROTEIN-RELATED"/>
    <property type="match status" value="1"/>
</dbReference>
<evidence type="ECO:0000313" key="2">
    <source>
        <dbReference type="Proteomes" id="UP000015106"/>
    </source>
</evidence>
<dbReference type="GO" id="GO:0032196">
    <property type="term" value="P:transposition"/>
    <property type="evidence" value="ECO:0007669"/>
    <property type="project" value="InterPro"/>
</dbReference>
<accession>A0A8R7UMQ4</accession>
<keyword evidence="2" id="KW-1185">Reference proteome</keyword>
<dbReference type="Proteomes" id="UP000015106">
    <property type="component" value="Chromosome 5"/>
</dbReference>
<sequence>MTIGRKASRLAVAIKPAHVARNTTAADGTYDGYVRGVSHLPPAIPNNEDRPIIRPFGKTHWKDIPVFRKGRRPTSVLTCLLKSNHPGILDYDGVKVIATEWEHYHAMKATNGHSVAEKIEDAFWLRYKYEYAYSEKAKQHVRRCCKSLLPSIFYYARMLGKEACIVVVDEWCSEEWIAKSKKYRANHFRSKFKPHKGGSNSMTTISQKMSEETDKEVNQIQAWVHTHRGMDKSTPLILNTPEATKCLALYTEKAKELNGQDNDILKNDVSSKALYDCSNGKPHGTWSLFNGIVNDIEVISEVRATGTSSAALKRRRVEEFEDVRRKESEKTKKAKAYANNLLSWGVGMYEHCNGIHKFL</sequence>
<protein>
    <submittedName>
        <fullName evidence="1">Uncharacterized protein</fullName>
    </submittedName>
</protein>
<dbReference type="AlphaFoldDB" id="A0A8R7UMQ4"/>
<organism evidence="1 2">
    <name type="scientific">Triticum urartu</name>
    <name type="common">Red wild einkorn</name>
    <name type="synonym">Crithodium urartu</name>
    <dbReference type="NCBI Taxonomy" id="4572"/>
    <lineage>
        <taxon>Eukaryota</taxon>
        <taxon>Viridiplantae</taxon>
        <taxon>Streptophyta</taxon>
        <taxon>Embryophyta</taxon>
        <taxon>Tracheophyta</taxon>
        <taxon>Spermatophyta</taxon>
        <taxon>Magnoliopsida</taxon>
        <taxon>Liliopsida</taxon>
        <taxon>Poales</taxon>
        <taxon>Poaceae</taxon>
        <taxon>BOP clade</taxon>
        <taxon>Pooideae</taxon>
        <taxon>Triticodae</taxon>
        <taxon>Triticeae</taxon>
        <taxon>Triticinae</taxon>
        <taxon>Triticum</taxon>
    </lineage>
</organism>
<evidence type="ECO:0000313" key="1">
    <source>
        <dbReference type="EnsemblPlants" id="TuG1812G0500003662.01.T01"/>
    </source>
</evidence>
<reference evidence="1" key="3">
    <citation type="submission" date="2022-06" db="UniProtKB">
        <authorList>
            <consortium name="EnsemblPlants"/>
        </authorList>
    </citation>
    <scope>IDENTIFICATION</scope>
</reference>
<reference evidence="1" key="2">
    <citation type="submission" date="2018-03" db="EMBL/GenBank/DDBJ databases">
        <title>The Triticum urartu genome reveals the dynamic nature of wheat genome evolution.</title>
        <authorList>
            <person name="Ling H."/>
            <person name="Ma B."/>
            <person name="Shi X."/>
            <person name="Liu H."/>
            <person name="Dong L."/>
            <person name="Sun H."/>
            <person name="Cao Y."/>
            <person name="Gao Q."/>
            <person name="Zheng S."/>
            <person name="Li Y."/>
            <person name="Yu Y."/>
            <person name="Du H."/>
            <person name="Qi M."/>
            <person name="Li Y."/>
            <person name="Yu H."/>
            <person name="Cui Y."/>
            <person name="Wang N."/>
            <person name="Chen C."/>
            <person name="Wu H."/>
            <person name="Zhao Y."/>
            <person name="Zhang J."/>
            <person name="Li Y."/>
            <person name="Zhou W."/>
            <person name="Zhang B."/>
            <person name="Hu W."/>
            <person name="Eijk M."/>
            <person name="Tang J."/>
            <person name="Witsenboer H."/>
            <person name="Zhao S."/>
            <person name="Li Z."/>
            <person name="Zhang A."/>
            <person name="Wang D."/>
            <person name="Liang C."/>
        </authorList>
    </citation>
    <scope>NUCLEOTIDE SEQUENCE [LARGE SCALE GENOMIC DNA]</scope>
    <source>
        <strain evidence="1">cv. G1812</strain>
    </source>
</reference>
<dbReference type="InterPro" id="IPR004252">
    <property type="entry name" value="Probable_transposase_24"/>
</dbReference>
<name>A0A8R7UMQ4_TRIUA</name>
<dbReference type="PANTHER" id="PTHR33157:SF8">
    <property type="entry name" value="OS11G0485000 PROTEIN"/>
    <property type="match status" value="1"/>
</dbReference>
<dbReference type="EnsemblPlants" id="TuG1812G0500003662.01.T01">
    <property type="protein sequence ID" value="TuG1812G0500003662.01.T01"/>
    <property type="gene ID" value="TuG1812G0500003662.01"/>
</dbReference>
<proteinExistence type="predicted"/>
<dbReference type="Gramene" id="TuG1812G0500003662.01.T01">
    <property type="protein sequence ID" value="TuG1812G0500003662.01.T01"/>
    <property type="gene ID" value="TuG1812G0500003662.01"/>
</dbReference>